<evidence type="ECO:0000313" key="3">
    <source>
        <dbReference type="Proteomes" id="UP001154282"/>
    </source>
</evidence>
<evidence type="ECO:0000256" key="1">
    <source>
        <dbReference type="SAM" id="MobiDB-lite"/>
    </source>
</evidence>
<sequence length="151" mass="16371">MPLAGGGPSANSLENLTGQRRPPSASSSPNPKGDREAQQSKKRAKQTVQGVQTESDSDVILEDATVTEDQRTRSGTPPPSVWTASTGAARRLFSDLLKTDEWYVADSDSEDVAEAMRQDGMDAGEEADDDPLCPNIPFTAAEEREYCRKLR</sequence>
<name>A0AAV0ISA4_9ROSI</name>
<reference evidence="2" key="1">
    <citation type="submission" date="2022-08" db="EMBL/GenBank/DDBJ databases">
        <authorList>
            <person name="Gutierrez-Valencia J."/>
        </authorList>
    </citation>
    <scope>NUCLEOTIDE SEQUENCE</scope>
</reference>
<accession>A0AAV0ISA4</accession>
<feature type="region of interest" description="Disordered" evidence="1">
    <location>
        <begin position="111"/>
        <end position="136"/>
    </location>
</feature>
<dbReference type="Proteomes" id="UP001154282">
    <property type="component" value="Unassembled WGS sequence"/>
</dbReference>
<dbReference type="EMBL" id="CAMGYJ010000004">
    <property type="protein sequence ID" value="CAI0399593.1"/>
    <property type="molecule type" value="Genomic_DNA"/>
</dbReference>
<feature type="compositionally biased region" description="Polar residues" evidence="1">
    <location>
        <begin position="9"/>
        <end position="18"/>
    </location>
</feature>
<feature type="region of interest" description="Disordered" evidence="1">
    <location>
        <begin position="1"/>
        <end position="84"/>
    </location>
</feature>
<feature type="compositionally biased region" description="Low complexity" evidence="1">
    <location>
        <begin position="22"/>
        <end position="31"/>
    </location>
</feature>
<protein>
    <submittedName>
        <fullName evidence="2">Uncharacterized protein</fullName>
    </submittedName>
</protein>
<proteinExistence type="predicted"/>
<organism evidence="2 3">
    <name type="scientific">Linum tenue</name>
    <dbReference type="NCBI Taxonomy" id="586396"/>
    <lineage>
        <taxon>Eukaryota</taxon>
        <taxon>Viridiplantae</taxon>
        <taxon>Streptophyta</taxon>
        <taxon>Embryophyta</taxon>
        <taxon>Tracheophyta</taxon>
        <taxon>Spermatophyta</taxon>
        <taxon>Magnoliopsida</taxon>
        <taxon>eudicotyledons</taxon>
        <taxon>Gunneridae</taxon>
        <taxon>Pentapetalae</taxon>
        <taxon>rosids</taxon>
        <taxon>fabids</taxon>
        <taxon>Malpighiales</taxon>
        <taxon>Linaceae</taxon>
        <taxon>Linum</taxon>
    </lineage>
</organism>
<comment type="caution">
    <text evidence="2">The sequence shown here is derived from an EMBL/GenBank/DDBJ whole genome shotgun (WGS) entry which is preliminary data.</text>
</comment>
<keyword evidence="3" id="KW-1185">Reference proteome</keyword>
<gene>
    <name evidence="2" type="ORF">LITE_LOCUS10384</name>
</gene>
<evidence type="ECO:0000313" key="2">
    <source>
        <dbReference type="EMBL" id="CAI0399593.1"/>
    </source>
</evidence>
<feature type="compositionally biased region" description="Acidic residues" evidence="1">
    <location>
        <begin position="122"/>
        <end position="131"/>
    </location>
</feature>
<dbReference type="AlphaFoldDB" id="A0AAV0ISA4"/>